<keyword evidence="4" id="KW-0012">Acyltransferase</keyword>
<evidence type="ECO:0000256" key="2">
    <source>
        <dbReference type="ARBA" id="ARBA00022679"/>
    </source>
</evidence>
<dbReference type="InterPro" id="IPR011004">
    <property type="entry name" value="Trimer_LpxA-like_sf"/>
</dbReference>
<comment type="caution">
    <text evidence="5">The sequence shown here is derived from an EMBL/GenBank/DDBJ whole genome shotgun (WGS) entry which is preliminary data.</text>
</comment>
<accession>A0A267M4T3</accession>
<gene>
    <name evidence="5" type="ORF">A3Q24_07770</name>
</gene>
<dbReference type="AlphaFoldDB" id="A0A267M4T3"/>
<dbReference type="GO" id="GO:0016746">
    <property type="term" value="F:acyltransferase activity"/>
    <property type="evidence" value="ECO:0007669"/>
    <property type="project" value="UniProtKB-KW"/>
</dbReference>
<dbReference type="EMBL" id="NIBD01000041">
    <property type="protein sequence ID" value="PAB54422.1"/>
    <property type="molecule type" value="Genomic_DNA"/>
</dbReference>
<evidence type="ECO:0000256" key="4">
    <source>
        <dbReference type="ARBA" id="ARBA00023315"/>
    </source>
</evidence>
<reference evidence="5 6" key="1">
    <citation type="submission" date="2017-05" db="EMBL/GenBank/DDBJ databases">
        <title>Lactobacillus johnsonii from commercial turkeys.</title>
        <authorList>
            <person name="Johnson T.J."/>
            <person name="Youmans B."/>
        </authorList>
    </citation>
    <scope>NUCLEOTIDE SEQUENCE [LARGE SCALE GENOMIC DNA]</scope>
    <source>
        <strain evidence="5 6">UMNLJ114</strain>
    </source>
</reference>
<proteinExistence type="inferred from homology"/>
<dbReference type="PROSITE" id="PS00101">
    <property type="entry name" value="HEXAPEP_TRANSFERASES"/>
    <property type="match status" value="1"/>
</dbReference>
<sequence length="206" mass="22621">MYKKIKSKQDLNNFIKADQKAMGISKVTVKMELNSLFVPQIWKYEILLRKLEYHINSNNKIMSKIIEIRFKRLGMKLGFTVEPNVFGPGLCLCHSGTIVINGNCKIGANARIHAGVNIGNYSRFDENWTPDNAPIMGDNVYIGPGAKLFGKINIGNNVAIGANAVVNKDVPDNVTVGGVPAKIINHKGSEGLIIYGADVNYKKEGC</sequence>
<dbReference type="InterPro" id="IPR001451">
    <property type="entry name" value="Hexapep"/>
</dbReference>
<dbReference type="Pfam" id="PF00132">
    <property type="entry name" value="Hexapep"/>
    <property type="match status" value="1"/>
</dbReference>
<evidence type="ECO:0008006" key="7">
    <source>
        <dbReference type="Google" id="ProtNLM"/>
    </source>
</evidence>
<organism evidence="5 6">
    <name type="scientific">Lactobacillus johnsonii</name>
    <dbReference type="NCBI Taxonomy" id="33959"/>
    <lineage>
        <taxon>Bacteria</taxon>
        <taxon>Bacillati</taxon>
        <taxon>Bacillota</taxon>
        <taxon>Bacilli</taxon>
        <taxon>Lactobacillales</taxon>
        <taxon>Lactobacillaceae</taxon>
        <taxon>Lactobacillus</taxon>
    </lineage>
</organism>
<evidence type="ECO:0000313" key="6">
    <source>
        <dbReference type="Proteomes" id="UP000216008"/>
    </source>
</evidence>
<protein>
    <recommendedName>
        <fullName evidence="7">Serine acetyltransferase</fullName>
    </recommendedName>
</protein>
<keyword evidence="2" id="KW-0808">Transferase</keyword>
<dbReference type="Proteomes" id="UP000216008">
    <property type="component" value="Unassembled WGS sequence"/>
</dbReference>
<dbReference type="CDD" id="cd03354">
    <property type="entry name" value="LbH_SAT"/>
    <property type="match status" value="1"/>
</dbReference>
<dbReference type="Gene3D" id="2.160.10.10">
    <property type="entry name" value="Hexapeptide repeat proteins"/>
    <property type="match status" value="1"/>
</dbReference>
<comment type="similarity">
    <text evidence="1">Belongs to the transferase hexapeptide repeat family.</text>
</comment>
<dbReference type="SUPFAM" id="SSF51161">
    <property type="entry name" value="Trimeric LpxA-like enzymes"/>
    <property type="match status" value="1"/>
</dbReference>
<evidence type="ECO:0000313" key="5">
    <source>
        <dbReference type="EMBL" id="PAB54422.1"/>
    </source>
</evidence>
<dbReference type="InterPro" id="IPR045304">
    <property type="entry name" value="LbH_SAT"/>
</dbReference>
<evidence type="ECO:0000256" key="3">
    <source>
        <dbReference type="ARBA" id="ARBA00022737"/>
    </source>
</evidence>
<keyword evidence="3" id="KW-0677">Repeat</keyword>
<dbReference type="RefSeq" id="WP_095182997.1">
    <property type="nucleotide sequence ID" value="NZ_NIBD01000041.1"/>
</dbReference>
<dbReference type="InterPro" id="IPR018357">
    <property type="entry name" value="Hexapep_transf_CS"/>
</dbReference>
<evidence type="ECO:0000256" key="1">
    <source>
        <dbReference type="ARBA" id="ARBA00007274"/>
    </source>
</evidence>
<dbReference type="PANTHER" id="PTHR42811">
    <property type="entry name" value="SERINE ACETYLTRANSFERASE"/>
    <property type="match status" value="1"/>
</dbReference>
<name>A0A267M4T3_LACJH</name>